<sequence length="146" mass="15889">MPKFMLLVRATRDSESGIPPSTETISEVMKYNNDLSNAGMLLSAEGLLSSSTGARIDFTPENESSVTAGPFPFESIISGFWIIKAKDLEDATIWARKAPFRAEGSAIEVRQIASPEDFGEQMTDDLKNMEGELRCKAEQRAAGGLP</sequence>
<dbReference type="SUPFAM" id="SSF54909">
    <property type="entry name" value="Dimeric alpha+beta barrel"/>
    <property type="match status" value="1"/>
</dbReference>
<dbReference type="Pfam" id="PF03795">
    <property type="entry name" value="YCII"/>
    <property type="match status" value="1"/>
</dbReference>
<dbReference type="InterPro" id="IPR011008">
    <property type="entry name" value="Dimeric_a/b-barrel"/>
</dbReference>
<accession>A0AAD4KJ86</accession>
<evidence type="ECO:0000259" key="1">
    <source>
        <dbReference type="Pfam" id="PF03795"/>
    </source>
</evidence>
<gene>
    <name evidence="2" type="ORF">BGW36DRAFT_389005</name>
</gene>
<dbReference type="InterPro" id="IPR005545">
    <property type="entry name" value="YCII"/>
</dbReference>
<evidence type="ECO:0000313" key="2">
    <source>
        <dbReference type="EMBL" id="KAH8690587.1"/>
    </source>
</evidence>
<keyword evidence="3" id="KW-1185">Reference proteome</keyword>
<dbReference type="Proteomes" id="UP001201262">
    <property type="component" value="Unassembled WGS sequence"/>
</dbReference>
<dbReference type="PANTHER" id="PTHR35174">
    <property type="entry name" value="BLL7171 PROTEIN-RELATED"/>
    <property type="match status" value="1"/>
</dbReference>
<dbReference type="AlphaFoldDB" id="A0AAD4KJ86"/>
<dbReference type="RefSeq" id="XP_046066783.1">
    <property type="nucleotide sequence ID" value="XM_046217287.1"/>
</dbReference>
<protein>
    <recommendedName>
        <fullName evidence="1">YCII-related domain-containing protein</fullName>
    </recommendedName>
</protein>
<evidence type="ECO:0000313" key="3">
    <source>
        <dbReference type="Proteomes" id="UP001201262"/>
    </source>
</evidence>
<dbReference type="GeneID" id="70247574"/>
<dbReference type="EMBL" id="JAJTJA010000013">
    <property type="protein sequence ID" value="KAH8690587.1"/>
    <property type="molecule type" value="Genomic_DNA"/>
</dbReference>
<organism evidence="2 3">
    <name type="scientific">Talaromyces proteolyticus</name>
    <dbReference type="NCBI Taxonomy" id="1131652"/>
    <lineage>
        <taxon>Eukaryota</taxon>
        <taxon>Fungi</taxon>
        <taxon>Dikarya</taxon>
        <taxon>Ascomycota</taxon>
        <taxon>Pezizomycotina</taxon>
        <taxon>Eurotiomycetes</taxon>
        <taxon>Eurotiomycetidae</taxon>
        <taxon>Eurotiales</taxon>
        <taxon>Trichocomaceae</taxon>
        <taxon>Talaromyces</taxon>
        <taxon>Talaromyces sect. Bacilispori</taxon>
    </lineage>
</organism>
<feature type="domain" description="YCII-related" evidence="1">
    <location>
        <begin position="5"/>
        <end position="112"/>
    </location>
</feature>
<comment type="caution">
    <text evidence="2">The sequence shown here is derived from an EMBL/GenBank/DDBJ whole genome shotgun (WGS) entry which is preliminary data.</text>
</comment>
<reference evidence="2" key="1">
    <citation type="submission" date="2021-12" db="EMBL/GenBank/DDBJ databases">
        <title>Convergent genome expansion in fungi linked to evolution of root-endophyte symbiosis.</title>
        <authorList>
            <consortium name="DOE Joint Genome Institute"/>
            <person name="Ke Y.-H."/>
            <person name="Bonito G."/>
            <person name="Liao H.-L."/>
            <person name="Looney B."/>
            <person name="Rojas-Flechas A."/>
            <person name="Nash J."/>
            <person name="Hameed K."/>
            <person name="Schadt C."/>
            <person name="Martin F."/>
            <person name="Crous P.W."/>
            <person name="Miettinen O."/>
            <person name="Magnuson J.K."/>
            <person name="Labbe J."/>
            <person name="Jacobson D."/>
            <person name="Doktycz M.J."/>
            <person name="Veneault-Fourrey C."/>
            <person name="Kuo A."/>
            <person name="Mondo S."/>
            <person name="Calhoun S."/>
            <person name="Riley R."/>
            <person name="Ohm R."/>
            <person name="LaButti K."/>
            <person name="Andreopoulos B."/>
            <person name="Pangilinan J."/>
            <person name="Nolan M."/>
            <person name="Tritt A."/>
            <person name="Clum A."/>
            <person name="Lipzen A."/>
            <person name="Daum C."/>
            <person name="Barry K."/>
            <person name="Grigoriev I.V."/>
            <person name="Vilgalys R."/>
        </authorList>
    </citation>
    <scope>NUCLEOTIDE SEQUENCE</scope>
    <source>
        <strain evidence="2">PMI_201</strain>
    </source>
</reference>
<name>A0AAD4KJ86_9EURO</name>
<dbReference type="Gene3D" id="3.30.70.1060">
    <property type="entry name" value="Dimeric alpha+beta barrel"/>
    <property type="match status" value="1"/>
</dbReference>
<proteinExistence type="predicted"/>